<dbReference type="EMBL" id="CP021524">
    <property type="protein sequence ID" value="ARW10645.1"/>
    <property type="molecule type" value="Genomic_DNA"/>
</dbReference>
<dbReference type="Gene3D" id="1.10.287.130">
    <property type="match status" value="1"/>
</dbReference>
<feature type="transmembrane region" description="Helical" evidence="7">
    <location>
        <begin position="428"/>
        <end position="451"/>
    </location>
</feature>
<gene>
    <name evidence="10" type="ORF">S101447_01572</name>
</gene>
<sequence length="1105" mass="121410">MPHDTSRLRIVRTRRAYNRWAADQTFEDYALRFTARSARTATPMRAAFTALGSISFLALEAIGGTLTLAFGFTNTAIAIAFVTVLIFCITLPLCATAAKAGLDVDLLTRGTGFGYIGSTVTSLIYASFTFIFFGLEAAILAGTLHILLNLPLWLAYLACAVVIIPLVARGITFIAKFQIITFPIWLVLNILPLFILIMQHPLWLAEWTHFSGLVQHKAGIDTLAIGSAASVMIVLVCQSAEQIDFLRFLPPLTAQNKQQWWSALILGGPGWIILDAGKLLAGSFLGWVALRAGFSPLQATQPGLMYHLAWGSFTPPALATTLTIALVAVSQIKINITNAYAGSLAWSNFFSRLTHSHPGRVFYVLFNITIALVLMEAGLVNTIQTGITFYAVLACAWIGVILGDITICKPLKICPSEIEFKRSLLPDLNSVGIGAWALGAGIGTLALSGLLGMHAAAFAPFITLFVACGTTPLLAHLTHGRTYMARKQPTEWNTQPVMRCVICEHEFEAEDMTSCPAYGGTICSLCCSLDGRCHDRCKPITTHISYQLTTPLRTLPAKLRRILVSPGGRFVCLLICIISVLGLLAHKTGLPFDGILLIVFLACVIGAWLLVMAQEGRKTATRETLHQTRLLMNEIRARRRMDQALQSAREKAEAASLAKTRYISGISHEIRSPLNAIMGYIQLLQHDARMPLERQQTLSIMRESGDHITSILSGLLDISRIEAGRIELHSDTIPLATFLESVAQMMRPQALVKGLKFYWQPQFLPSVVTCDEHRLRQVLLNLLSNAIKYTQQGSVTFSARWHAQIAEFTVEDTGPGIAVEDQERIFDPFERAAATANIPGTGLGLTITKLLTEVMGGELTFTSTIGKGSCFKLRLMLPDKDIQLSPILPAFPVGYEGPKRTIGIVDDSSSHRQIMRELLERCGFNVRDFESGQECLDCLDIACPDLLLLDLTMPEMDGRELALRIRQTSTAHIPIMFLTGNLVESANRHVASLEDCPVIGKPVNLSILIQEIGKILSLTWVFPHSEITSQPEQAELQEPVSHLLEQDRLYLLAALNGGNLKQLREKLASLQSEKPMLQDILAPLVKMAATYQLEALRIQLEQDEA</sequence>
<keyword evidence="7" id="KW-0472">Membrane</keyword>
<dbReference type="Pfam" id="PF00512">
    <property type="entry name" value="HisKA"/>
    <property type="match status" value="1"/>
</dbReference>
<dbReference type="Pfam" id="PF02518">
    <property type="entry name" value="HATPase_c"/>
    <property type="match status" value="1"/>
</dbReference>
<dbReference type="InterPro" id="IPR036097">
    <property type="entry name" value="HisK_dim/P_sf"/>
</dbReference>
<evidence type="ECO:0000313" key="10">
    <source>
        <dbReference type="EMBL" id="ARW10645.1"/>
    </source>
</evidence>
<feature type="transmembrane region" description="Helical" evidence="7">
    <location>
        <begin position="153"/>
        <end position="172"/>
    </location>
</feature>
<keyword evidence="7" id="KW-1133">Transmembrane helix</keyword>
<feature type="transmembrane region" description="Helical" evidence="7">
    <location>
        <begin position="179"/>
        <end position="198"/>
    </location>
</feature>
<dbReference type="Pfam" id="PF00072">
    <property type="entry name" value="Response_reg"/>
    <property type="match status" value="1"/>
</dbReference>
<dbReference type="SUPFAM" id="SSF52172">
    <property type="entry name" value="CheY-like"/>
    <property type="match status" value="1"/>
</dbReference>
<keyword evidence="5 10" id="KW-0418">Kinase</keyword>
<feature type="transmembrane region" description="Helical" evidence="7">
    <location>
        <begin position="218"/>
        <end position="240"/>
    </location>
</feature>
<keyword evidence="3 6" id="KW-0597">Phosphoprotein</keyword>
<dbReference type="PRINTS" id="PR00344">
    <property type="entry name" value="BCTRLSENSOR"/>
</dbReference>
<dbReference type="SUPFAM" id="SSF47384">
    <property type="entry name" value="Homodimeric domain of signal transducing histidine kinase"/>
    <property type="match status" value="1"/>
</dbReference>
<evidence type="ECO:0000256" key="3">
    <source>
        <dbReference type="ARBA" id="ARBA00022553"/>
    </source>
</evidence>
<dbReference type="CDD" id="cd16922">
    <property type="entry name" value="HATPase_EvgS-ArcB-TorS-like"/>
    <property type="match status" value="1"/>
</dbReference>
<feature type="transmembrane region" description="Helical" evidence="7">
    <location>
        <begin position="76"/>
        <end position="102"/>
    </location>
</feature>
<dbReference type="RefSeq" id="WP_087635754.1">
    <property type="nucleotide sequence ID" value="NZ_CP021524.1"/>
</dbReference>
<dbReference type="InterPro" id="IPR036890">
    <property type="entry name" value="HATPase_C_sf"/>
</dbReference>
<dbReference type="SMART" id="SM00388">
    <property type="entry name" value="HisKA"/>
    <property type="match status" value="1"/>
</dbReference>
<protein>
    <recommendedName>
        <fullName evidence="2">histidine kinase</fullName>
        <ecNumber evidence="2">2.7.13.3</ecNumber>
    </recommendedName>
</protein>
<dbReference type="InterPro" id="IPR004358">
    <property type="entry name" value="Sig_transdc_His_kin-like_C"/>
</dbReference>
<evidence type="ECO:0000256" key="5">
    <source>
        <dbReference type="ARBA" id="ARBA00022777"/>
    </source>
</evidence>
<dbReference type="PROSITE" id="PS50110">
    <property type="entry name" value="RESPONSE_REGULATORY"/>
    <property type="match status" value="1"/>
</dbReference>
<keyword evidence="4 10" id="KW-0808">Transferase</keyword>
<feature type="domain" description="Histidine kinase" evidence="8">
    <location>
        <begin position="665"/>
        <end position="879"/>
    </location>
</feature>
<dbReference type="PANTHER" id="PTHR43047">
    <property type="entry name" value="TWO-COMPONENT HISTIDINE PROTEIN KINASE"/>
    <property type="match status" value="1"/>
</dbReference>
<feature type="transmembrane region" description="Helical" evidence="7">
    <location>
        <begin position="308"/>
        <end position="329"/>
    </location>
</feature>
<dbReference type="AlphaFoldDB" id="A0A1Y0UXZ4"/>
<feature type="transmembrane region" description="Helical" evidence="7">
    <location>
        <begin position="361"/>
        <end position="381"/>
    </location>
</feature>
<dbReference type="InterPro" id="IPR005467">
    <property type="entry name" value="His_kinase_dom"/>
</dbReference>
<name>A0A1Y0UXZ4_9PROT</name>
<dbReference type="Gene3D" id="1.10.4160.10">
    <property type="entry name" value="Hydantoin permease"/>
    <property type="match status" value="1"/>
</dbReference>
<evidence type="ECO:0000259" key="8">
    <source>
        <dbReference type="PROSITE" id="PS50109"/>
    </source>
</evidence>
<feature type="transmembrane region" description="Helical" evidence="7">
    <location>
        <begin position="592"/>
        <end position="613"/>
    </location>
</feature>
<organism evidence="10 11">
    <name type="scientific">Acetobacter ascendens</name>
    <dbReference type="NCBI Taxonomy" id="481146"/>
    <lineage>
        <taxon>Bacteria</taxon>
        <taxon>Pseudomonadati</taxon>
        <taxon>Pseudomonadota</taxon>
        <taxon>Alphaproteobacteria</taxon>
        <taxon>Acetobacterales</taxon>
        <taxon>Acetobacteraceae</taxon>
        <taxon>Acetobacter</taxon>
    </lineage>
</organism>
<evidence type="ECO:0000256" key="4">
    <source>
        <dbReference type="ARBA" id="ARBA00022679"/>
    </source>
</evidence>
<dbReference type="InterPro" id="IPR011006">
    <property type="entry name" value="CheY-like_superfamily"/>
</dbReference>
<evidence type="ECO:0000256" key="2">
    <source>
        <dbReference type="ARBA" id="ARBA00012438"/>
    </source>
</evidence>
<feature type="modified residue" description="4-aspartylphosphate" evidence="6">
    <location>
        <position position="950"/>
    </location>
</feature>
<feature type="transmembrane region" description="Helical" evidence="7">
    <location>
        <begin position="387"/>
        <end position="407"/>
    </location>
</feature>
<dbReference type="InterPro" id="IPR001789">
    <property type="entry name" value="Sig_transdc_resp-reg_receiver"/>
</dbReference>
<reference evidence="10 11" key="1">
    <citation type="submission" date="2017-05" db="EMBL/GenBank/DDBJ databases">
        <title>Genome sequence of Acetobacter pasteurianus subsp. ascendens strain SRCM101447.</title>
        <authorList>
            <person name="Cho S.H."/>
        </authorList>
    </citation>
    <scope>NUCLEOTIDE SEQUENCE [LARGE SCALE GENOMIC DNA]</scope>
    <source>
        <strain evidence="10 11">SRCM101447</strain>
    </source>
</reference>
<dbReference type="PROSITE" id="PS50109">
    <property type="entry name" value="HIS_KIN"/>
    <property type="match status" value="1"/>
</dbReference>
<dbReference type="SMART" id="SM00387">
    <property type="entry name" value="HATPase_c"/>
    <property type="match status" value="1"/>
</dbReference>
<dbReference type="SMART" id="SM00448">
    <property type="entry name" value="REC"/>
    <property type="match status" value="1"/>
</dbReference>
<proteinExistence type="predicted"/>
<comment type="catalytic activity">
    <reaction evidence="1">
        <text>ATP + protein L-histidine = ADP + protein N-phospho-L-histidine.</text>
        <dbReference type="EC" id="2.7.13.3"/>
    </reaction>
</comment>
<feature type="transmembrane region" description="Helical" evidence="7">
    <location>
        <begin position="46"/>
        <end position="70"/>
    </location>
</feature>
<feature type="transmembrane region" description="Helical" evidence="7">
    <location>
        <begin position="568"/>
        <end position="586"/>
    </location>
</feature>
<evidence type="ECO:0000259" key="9">
    <source>
        <dbReference type="PROSITE" id="PS50110"/>
    </source>
</evidence>
<keyword evidence="7" id="KW-0812">Transmembrane</keyword>
<dbReference type="GO" id="GO:0000155">
    <property type="term" value="F:phosphorelay sensor kinase activity"/>
    <property type="evidence" value="ECO:0007669"/>
    <property type="project" value="InterPro"/>
</dbReference>
<evidence type="ECO:0000256" key="6">
    <source>
        <dbReference type="PROSITE-ProRule" id="PRU00169"/>
    </source>
</evidence>
<dbReference type="InterPro" id="IPR003594">
    <property type="entry name" value="HATPase_dom"/>
</dbReference>
<dbReference type="Gene3D" id="3.30.565.10">
    <property type="entry name" value="Histidine kinase-like ATPase, C-terminal domain"/>
    <property type="match status" value="1"/>
</dbReference>
<accession>A0A1Y0UXZ4</accession>
<feature type="domain" description="Response regulatory" evidence="9">
    <location>
        <begin position="901"/>
        <end position="1016"/>
    </location>
</feature>
<dbReference type="EC" id="2.7.13.3" evidence="2"/>
<feature type="transmembrane region" description="Helical" evidence="7">
    <location>
        <begin position="457"/>
        <end position="477"/>
    </location>
</feature>
<dbReference type="InterPro" id="IPR003661">
    <property type="entry name" value="HisK_dim/P_dom"/>
</dbReference>
<dbReference type="STRING" id="481146.A4S02_00150"/>
<dbReference type="SUPFAM" id="SSF55874">
    <property type="entry name" value="ATPase domain of HSP90 chaperone/DNA topoisomerase II/histidine kinase"/>
    <property type="match status" value="1"/>
</dbReference>
<dbReference type="Proteomes" id="UP000195633">
    <property type="component" value="Chromosome"/>
</dbReference>
<dbReference type="CDD" id="cd00082">
    <property type="entry name" value="HisKA"/>
    <property type="match status" value="1"/>
</dbReference>
<evidence type="ECO:0000313" key="11">
    <source>
        <dbReference type="Proteomes" id="UP000195633"/>
    </source>
</evidence>
<evidence type="ECO:0000256" key="7">
    <source>
        <dbReference type="SAM" id="Phobius"/>
    </source>
</evidence>
<dbReference type="CDD" id="cd17546">
    <property type="entry name" value="REC_hyHK_CKI1_RcsC-like"/>
    <property type="match status" value="1"/>
</dbReference>
<dbReference type="Gene3D" id="3.40.50.2300">
    <property type="match status" value="1"/>
</dbReference>
<evidence type="ECO:0000256" key="1">
    <source>
        <dbReference type="ARBA" id="ARBA00000085"/>
    </source>
</evidence>
<feature type="transmembrane region" description="Helical" evidence="7">
    <location>
        <begin position="261"/>
        <end position="288"/>
    </location>
</feature>